<dbReference type="Proteomes" id="UP001075354">
    <property type="component" value="Chromosome 7"/>
</dbReference>
<evidence type="ECO:0000256" key="6">
    <source>
        <dbReference type="SAM" id="Phobius"/>
    </source>
</evidence>
<dbReference type="PANTHER" id="PTHR10671:SF82">
    <property type="entry name" value="GH19567P"/>
    <property type="match status" value="1"/>
</dbReference>
<feature type="transmembrane region" description="Helical" evidence="6">
    <location>
        <begin position="118"/>
        <end position="137"/>
    </location>
</feature>
<feature type="transmembrane region" description="Helical" evidence="6">
    <location>
        <begin position="468"/>
        <end position="491"/>
    </location>
</feature>
<evidence type="ECO:0000256" key="2">
    <source>
        <dbReference type="ARBA" id="ARBA00022692"/>
    </source>
</evidence>
<evidence type="ECO:0000256" key="4">
    <source>
        <dbReference type="ARBA" id="ARBA00023136"/>
    </source>
</evidence>
<feature type="transmembrane region" description="Helical" evidence="6">
    <location>
        <begin position="397"/>
        <end position="417"/>
    </location>
</feature>
<keyword evidence="2 6" id="KW-0812">Transmembrane</keyword>
<organism evidence="7 8">
    <name type="scientific">Megalurothrips usitatus</name>
    <name type="common">bean blossom thrips</name>
    <dbReference type="NCBI Taxonomy" id="439358"/>
    <lineage>
        <taxon>Eukaryota</taxon>
        <taxon>Metazoa</taxon>
        <taxon>Ecdysozoa</taxon>
        <taxon>Arthropoda</taxon>
        <taxon>Hexapoda</taxon>
        <taxon>Insecta</taxon>
        <taxon>Pterygota</taxon>
        <taxon>Neoptera</taxon>
        <taxon>Paraneoptera</taxon>
        <taxon>Thysanoptera</taxon>
        <taxon>Terebrantia</taxon>
        <taxon>Thripoidea</taxon>
        <taxon>Thripidae</taxon>
        <taxon>Megalurothrips</taxon>
    </lineage>
</organism>
<evidence type="ECO:0008006" key="9">
    <source>
        <dbReference type="Google" id="ProtNLM"/>
    </source>
</evidence>
<dbReference type="EMBL" id="JAPTSV010000007">
    <property type="protein sequence ID" value="KAJ1525912.1"/>
    <property type="molecule type" value="Genomic_DNA"/>
</dbReference>
<keyword evidence="4 6" id="KW-0472">Membrane</keyword>
<feature type="transmembrane region" description="Helical" evidence="6">
    <location>
        <begin position="429"/>
        <end position="448"/>
    </location>
</feature>
<evidence type="ECO:0000313" key="8">
    <source>
        <dbReference type="Proteomes" id="UP001075354"/>
    </source>
</evidence>
<sequence>MSSLKRHPAAMDASAPITPVRHQQSLKKHPSVDSGASLSGSVRRHAAADDAASVRGSVKKHPSVDSGSVHGSVRKHPSVDDAARHSFKKSEAEDKAAIARQDRMKKMAEERYRFEQRVLTLCTGMLVVIGVLWTVALSTDHWYELDPASASSAAGTPGVYLRDSGTVVTAGHSGLWRLCTEQFHPNNISAYESATTTAMPISTTKRPRAAPCRKLGLRGRKRIRCRHHLARRFKYQLSLAARRKSALRLNIPQSGGAGGAANALTPVTTTPSTPADYDDPAANLTDFLKADFDDQTQQTDKADPASPDVAEEDALLEQEKLSPEAEKLFLLFEEGIDERKEDAVFDDLTVNETITEVVEEAVEELTSVSFVKCRVRELSEDDETAPDWQMLSYMRTLVTFSVVSVLLLVLGFLSALYTFKEPRYTFKRLSAGIQFISFSGLLVVIQVYRNASAYEQWVLLGGVPLTVGYSQVLAWVTLAAQLLSSFFFLLYSRKRKRNKAPTEEIAMADEPAIIGR</sequence>
<evidence type="ECO:0000256" key="1">
    <source>
        <dbReference type="ARBA" id="ARBA00004141"/>
    </source>
</evidence>
<dbReference type="AlphaFoldDB" id="A0AAV7XMN0"/>
<dbReference type="PANTHER" id="PTHR10671">
    <property type="entry name" value="EPITHELIAL MEMBRANE PROTEIN-RELATED"/>
    <property type="match status" value="1"/>
</dbReference>
<protein>
    <recommendedName>
        <fullName evidence="9">Transmembrane protein</fullName>
    </recommendedName>
</protein>
<feature type="region of interest" description="Disordered" evidence="5">
    <location>
        <begin position="1"/>
        <end position="96"/>
    </location>
</feature>
<dbReference type="InterPro" id="IPR050579">
    <property type="entry name" value="PMP-22/EMP/MP20-like"/>
</dbReference>
<feature type="compositionally biased region" description="Basic and acidic residues" evidence="5">
    <location>
        <begin position="77"/>
        <end position="96"/>
    </location>
</feature>
<proteinExistence type="predicted"/>
<evidence type="ECO:0000256" key="5">
    <source>
        <dbReference type="SAM" id="MobiDB-lite"/>
    </source>
</evidence>
<reference evidence="7" key="1">
    <citation type="submission" date="2022-12" db="EMBL/GenBank/DDBJ databases">
        <title>Chromosome-level genome assembly of the bean flower thrips Megalurothrips usitatus.</title>
        <authorList>
            <person name="Ma L."/>
            <person name="Liu Q."/>
            <person name="Li H."/>
            <person name="Cai W."/>
        </authorList>
    </citation>
    <scope>NUCLEOTIDE SEQUENCE</scope>
    <source>
        <strain evidence="7">Cailab_2022a</strain>
    </source>
</reference>
<evidence type="ECO:0000313" key="7">
    <source>
        <dbReference type="EMBL" id="KAJ1525912.1"/>
    </source>
</evidence>
<comment type="caution">
    <text evidence="7">The sequence shown here is derived from an EMBL/GenBank/DDBJ whole genome shotgun (WGS) entry which is preliminary data.</text>
</comment>
<dbReference type="GO" id="GO:0005886">
    <property type="term" value="C:plasma membrane"/>
    <property type="evidence" value="ECO:0007669"/>
    <property type="project" value="TreeGrafter"/>
</dbReference>
<gene>
    <name evidence="7" type="ORF">ONE63_009101</name>
</gene>
<keyword evidence="8" id="KW-1185">Reference proteome</keyword>
<accession>A0AAV7XMN0</accession>
<evidence type="ECO:0000256" key="3">
    <source>
        <dbReference type="ARBA" id="ARBA00022989"/>
    </source>
</evidence>
<name>A0AAV7XMN0_9NEOP</name>
<feature type="region of interest" description="Disordered" evidence="5">
    <location>
        <begin position="253"/>
        <end position="275"/>
    </location>
</feature>
<comment type="subcellular location">
    <subcellularLocation>
        <location evidence="1">Membrane</location>
        <topology evidence="1">Multi-pass membrane protein</topology>
    </subcellularLocation>
</comment>
<dbReference type="Gene3D" id="1.20.140.150">
    <property type="match status" value="2"/>
</dbReference>
<keyword evidence="3 6" id="KW-1133">Transmembrane helix</keyword>